<dbReference type="Gene3D" id="1.10.287.950">
    <property type="entry name" value="Methyl-accepting chemotaxis protein"/>
    <property type="match status" value="1"/>
</dbReference>
<comment type="similarity">
    <text evidence="2">Belongs to the methyl-accepting chemotaxis (MCP) protein family.</text>
</comment>
<proteinExistence type="inferred from homology"/>
<reference evidence="5 6" key="1">
    <citation type="submission" date="2017-11" db="EMBL/GenBank/DDBJ databases">
        <title>Isolation and Characterization of Methanofollis Species from Methane Seep Offshore SW Taiwan.</title>
        <authorList>
            <person name="Teng N.-H."/>
            <person name="Lai M.-C."/>
            <person name="Chen S.-C."/>
        </authorList>
    </citation>
    <scope>NUCLEOTIDE SEQUENCE [LARGE SCALE GENOMIC DNA]</scope>
    <source>
        <strain evidence="5 6">FWC-SCC2</strain>
    </source>
</reference>
<dbReference type="SUPFAM" id="SSF58104">
    <property type="entry name" value="Methyl-accepting chemotaxis protein (MCP) signaling domain"/>
    <property type="match status" value="1"/>
</dbReference>
<name>A0A483CQJ5_9EURY</name>
<feature type="domain" description="Methyl-accepting transducer" evidence="4">
    <location>
        <begin position="260"/>
        <end position="496"/>
    </location>
</feature>
<evidence type="ECO:0000256" key="3">
    <source>
        <dbReference type="PROSITE-ProRule" id="PRU00284"/>
    </source>
</evidence>
<dbReference type="PANTHER" id="PTHR32089:SF112">
    <property type="entry name" value="LYSOZYME-LIKE PROTEIN-RELATED"/>
    <property type="match status" value="1"/>
</dbReference>
<dbReference type="Pfam" id="PF18947">
    <property type="entry name" value="HAMP_2"/>
    <property type="match status" value="2"/>
</dbReference>
<dbReference type="GO" id="GO:0016020">
    <property type="term" value="C:membrane"/>
    <property type="evidence" value="ECO:0007669"/>
    <property type="project" value="InterPro"/>
</dbReference>
<dbReference type="GO" id="GO:0007165">
    <property type="term" value="P:signal transduction"/>
    <property type="evidence" value="ECO:0007669"/>
    <property type="project" value="UniProtKB-KW"/>
</dbReference>
<sequence length="546" mass="58349">MEDDSELMLQNRLLMDFVAKIVRGEQPGSIEGEYSVETQGVVDQINQATATLSMVADAIRAISQGTLDGNLDIRADATAVPGVWSDLIGDCNLTLETVAAPLRVVSAHLGQIVDGEMTGPITGEYAGEYAIVTGNLNRCLMLISDMQHEVEGLNDAVSAGQMHARIDGSRFSGSWGRMAEEINALLDACTVPLSETAAVLDAYCARAYSVRFSDDIVVTGDFQRLKESVNAVGIQVSQTVAEMKDIMQEIRCNTETVSRGSHEIERASENVAITTQEATGRTQQLYEKIEDINRQIGELSSSTMNIEKKSSEVLESAMNVVNFGKEAQIAGDDANTKMAKVEEIARRSVEEIHALTEQVQRVSSVVKIINEIARQINLLALNAAIEAARAGVHGRGFAVVAGEVKKLAGEAREATEKIENVVSNVQESSGKTAEAITAANAEIVEGVASVNAALLGLNKIIQSAEQVREDICAITSSIEDQAEIAFSVVSNVSEGAEMTMSFQKQMEDLAALAQETSASVVEIGKTLHESSALVSVLDQGLEGDVV</sequence>
<keyword evidence="6" id="KW-1185">Reference proteome</keyword>
<accession>A0A483CQJ5</accession>
<dbReference type="InterPro" id="IPR004089">
    <property type="entry name" value="MCPsignal_dom"/>
</dbReference>
<dbReference type="PROSITE" id="PS50111">
    <property type="entry name" value="CHEMOTAXIS_TRANSDUC_2"/>
    <property type="match status" value="1"/>
</dbReference>
<evidence type="ECO:0000313" key="5">
    <source>
        <dbReference type="EMBL" id="TAJ45395.1"/>
    </source>
</evidence>
<evidence type="ECO:0000256" key="1">
    <source>
        <dbReference type="ARBA" id="ARBA00023224"/>
    </source>
</evidence>
<dbReference type="Pfam" id="PF00015">
    <property type="entry name" value="MCPsignal"/>
    <property type="match status" value="1"/>
</dbReference>
<organism evidence="5 6">
    <name type="scientific">Methanofollis fontis</name>
    <dbReference type="NCBI Taxonomy" id="2052832"/>
    <lineage>
        <taxon>Archaea</taxon>
        <taxon>Methanobacteriati</taxon>
        <taxon>Methanobacteriota</taxon>
        <taxon>Stenosarchaea group</taxon>
        <taxon>Methanomicrobia</taxon>
        <taxon>Methanomicrobiales</taxon>
        <taxon>Methanomicrobiaceae</taxon>
        <taxon>Methanofollis</taxon>
    </lineage>
</organism>
<dbReference type="AlphaFoldDB" id="A0A483CQJ5"/>
<evidence type="ECO:0000259" key="4">
    <source>
        <dbReference type="PROSITE" id="PS50111"/>
    </source>
</evidence>
<comment type="caution">
    <text evidence="5">The sequence shown here is derived from an EMBL/GenBank/DDBJ whole genome shotgun (WGS) entry which is preliminary data.</text>
</comment>
<gene>
    <name evidence="5" type="ORF">CUJ86_01240</name>
</gene>
<dbReference type="SMART" id="SM00283">
    <property type="entry name" value="MA"/>
    <property type="match status" value="1"/>
</dbReference>
<dbReference type="InterPro" id="IPR003660">
    <property type="entry name" value="HAMP_dom"/>
</dbReference>
<evidence type="ECO:0000256" key="2">
    <source>
        <dbReference type="ARBA" id="ARBA00029447"/>
    </source>
</evidence>
<dbReference type="PANTHER" id="PTHR32089">
    <property type="entry name" value="METHYL-ACCEPTING CHEMOTAXIS PROTEIN MCPB"/>
    <property type="match status" value="1"/>
</dbReference>
<keyword evidence="1 3" id="KW-0807">Transducer</keyword>
<dbReference type="Proteomes" id="UP000292580">
    <property type="component" value="Unassembled WGS sequence"/>
</dbReference>
<dbReference type="EMBL" id="PGCL01000001">
    <property type="protein sequence ID" value="TAJ45395.1"/>
    <property type="molecule type" value="Genomic_DNA"/>
</dbReference>
<evidence type="ECO:0000313" key="6">
    <source>
        <dbReference type="Proteomes" id="UP000292580"/>
    </source>
</evidence>
<dbReference type="Gene3D" id="1.20.120.1530">
    <property type="match status" value="2"/>
</dbReference>
<protein>
    <submittedName>
        <fullName evidence="5">Chemotaxis protein</fullName>
    </submittedName>
</protein>